<gene>
    <name evidence="1" type="ORF">DUT91_04670</name>
</gene>
<dbReference type="EMBL" id="QOZG01000002">
    <property type="protein sequence ID" value="RCS24764.1"/>
    <property type="molecule type" value="Genomic_DNA"/>
</dbReference>
<evidence type="ECO:0000313" key="2">
    <source>
        <dbReference type="Proteomes" id="UP000253420"/>
    </source>
</evidence>
<proteinExistence type="predicted"/>
<evidence type="ECO:0000313" key="1">
    <source>
        <dbReference type="EMBL" id="RCS24764.1"/>
    </source>
</evidence>
<organism evidence="1 2">
    <name type="scientific">Phyllobacterium salinisoli</name>
    <dbReference type="NCBI Taxonomy" id="1899321"/>
    <lineage>
        <taxon>Bacteria</taxon>
        <taxon>Pseudomonadati</taxon>
        <taxon>Pseudomonadota</taxon>
        <taxon>Alphaproteobacteria</taxon>
        <taxon>Hyphomicrobiales</taxon>
        <taxon>Phyllobacteriaceae</taxon>
        <taxon>Phyllobacterium</taxon>
    </lineage>
</organism>
<accession>A0A368K6C5</accession>
<dbReference type="AlphaFoldDB" id="A0A368K6C5"/>
<protein>
    <submittedName>
        <fullName evidence="1">Uncharacterized protein</fullName>
    </submittedName>
</protein>
<dbReference type="Proteomes" id="UP000253420">
    <property type="component" value="Unassembled WGS sequence"/>
</dbReference>
<keyword evidence="2" id="KW-1185">Reference proteome</keyword>
<reference evidence="1 2" key="1">
    <citation type="submission" date="2018-07" db="EMBL/GenBank/DDBJ databases">
        <title>The draft genome of Phyllobacterium salinisoli.</title>
        <authorList>
            <person name="Liu L."/>
            <person name="Li L."/>
            <person name="Zhang X."/>
            <person name="Liang L."/>
        </authorList>
    </citation>
    <scope>NUCLEOTIDE SEQUENCE [LARGE SCALE GENOMIC DNA]</scope>
    <source>
        <strain evidence="1 2">LLAN61</strain>
    </source>
</reference>
<comment type="caution">
    <text evidence="1">The sequence shown here is derived from an EMBL/GenBank/DDBJ whole genome shotgun (WGS) entry which is preliminary data.</text>
</comment>
<name>A0A368K6C5_9HYPH</name>
<sequence length="75" mass="8745">MARAWEACQPLIEVERGQSTACLTRSNPDHRPLFMLYMGPYDNYYGMQEQSTEYVQILLLLKNRAMKKIKHHSAA</sequence>